<reference evidence="20" key="3">
    <citation type="submission" date="2025-09" db="UniProtKB">
        <authorList>
            <consortium name="Ensembl"/>
        </authorList>
    </citation>
    <scope>IDENTIFICATION</scope>
</reference>
<reference evidence="21" key="1">
    <citation type="submission" date="2011-12" db="EMBL/GenBank/DDBJ databases">
        <title>The Draft Genome of Lepisosteus oculatus.</title>
        <authorList>
            <consortium name="The Broad Institute Genome Assembly &amp; Analysis Group"/>
            <consortium name="Computational R&amp;D Group"/>
            <consortium name="and Sequencing Platform"/>
            <person name="Di Palma F."/>
            <person name="Alfoldi J."/>
            <person name="Johnson J."/>
            <person name="Berlin A."/>
            <person name="Gnerre S."/>
            <person name="Jaffe D."/>
            <person name="MacCallum I."/>
            <person name="Young S."/>
            <person name="Walker B.J."/>
            <person name="Lander E.S."/>
            <person name="Lindblad-Toh K."/>
        </authorList>
    </citation>
    <scope>NUCLEOTIDE SEQUENCE [LARGE SCALE GENOMIC DNA]</scope>
</reference>
<dbReference type="PROSITE" id="PS51323">
    <property type="entry name" value="IGFBP_N_2"/>
    <property type="match status" value="1"/>
</dbReference>
<evidence type="ECO:0000256" key="17">
    <source>
        <dbReference type="SAM" id="SignalP"/>
    </source>
</evidence>
<evidence type="ECO:0000256" key="7">
    <source>
        <dbReference type="ARBA" id="ARBA00022729"/>
    </source>
</evidence>
<dbReference type="InterPro" id="IPR000867">
    <property type="entry name" value="IGFBP-like"/>
</dbReference>
<dbReference type="GO" id="GO:0005737">
    <property type="term" value="C:cytoplasm"/>
    <property type="evidence" value="ECO:0007669"/>
    <property type="project" value="UniProtKB-SubCell"/>
</dbReference>
<evidence type="ECO:0000256" key="2">
    <source>
        <dbReference type="ARBA" id="ARBA00004610"/>
    </source>
</evidence>
<dbReference type="GO" id="GO:0051239">
    <property type="term" value="P:regulation of multicellular organismal process"/>
    <property type="evidence" value="ECO:0007669"/>
    <property type="project" value="UniProtKB-ARBA"/>
</dbReference>
<dbReference type="SUPFAM" id="SSF82895">
    <property type="entry name" value="TSP-1 type 1 repeat"/>
    <property type="match status" value="1"/>
</dbReference>
<keyword evidence="8" id="KW-0303">Gap junction</keyword>
<dbReference type="Proteomes" id="UP000018468">
    <property type="component" value="Linkage group LG6"/>
</dbReference>
<keyword evidence="6" id="KW-0964">Secreted</keyword>
<reference evidence="20" key="2">
    <citation type="submission" date="2025-08" db="UniProtKB">
        <authorList>
            <consortium name="Ensembl"/>
        </authorList>
    </citation>
    <scope>IDENTIFICATION</scope>
</reference>
<evidence type="ECO:0000313" key="21">
    <source>
        <dbReference type="Proteomes" id="UP000018468"/>
    </source>
</evidence>
<dbReference type="OMA" id="HRRRMIG"/>
<dbReference type="GO" id="GO:0005178">
    <property type="term" value="F:integrin binding"/>
    <property type="evidence" value="ECO:0000318"/>
    <property type="project" value="GO_Central"/>
</dbReference>
<name>W5M935_LEPOC</name>
<dbReference type="GO" id="GO:0005921">
    <property type="term" value="C:gap junction"/>
    <property type="evidence" value="ECO:0007669"/>
    <property type="project" value="UniProtKB-SubCell"/>
</dbReference>
<evidence type="ECO:0000256" key="15">
    <source>
        <dbReference type="ARBA" id="ARBA00077787"/>
    </source>
</evidence>
<dbReference type="GO" id="GO:0008201">
    <property type="term" value="F:heparin binding"/>
    <property type="evidence" value="ECO:0000318"/>
    <property type="project" value="GO_Central"/>
</dbReference>
<dbReference type="GO" id="GO:0005615">
    <property type="term" value="C:extracellular space"/>
    <property type="evidence" value="ECO:0000318"/>
    <property type="project" value="GO_Central"/>
</dbReference>
<dbReference type="STRING" id="7918.ENSLOCP00000004894"/>
<dbReference type="InParanoid" id="W5M935"/>
<dbReference type="EMBL" id="AHAT01009557">
    <property type="status" value="NOT_ANNOTATED_CDS"/>
    <property type="molecule type" value="Genomic_DNA"/>
</dbReference>
<dbReference type="PROSITE" id="PS00222">
    <property type="entry name" value="IGFBP_N_1"/>
    <property type="match status" value="1"/>
</dbReference>
<organism evidence="20 21">
    <name type="scientific">Lepisosteus oculatus</name>
    <name type="common">Spotted gar</name>
    <dbReference type="NCBI Taxonomy" id="7918"/>
    <lineage>
        <taxon>Eukaryota</taxon>
        <taxon>Metazoa</taxon>
        <taxon>Chordata</taxon>
        <taxon>Craniata</taxon>
        <taxon>Vertebrata</taxon>
        <taxon>Euteleostomi</taxon>
        <taxon>Actinopterygii</taxon>
        <taxon>Neopterygii</taxon>
        <taxon>Holostei</taxon>
        <taxon>Semionotiformes</taxon>
        <taxon>Lepisosteidae</taxon>
        <taxon>Lepisosteus</taxon>
    </lineage>
</organism>
<sequence>MFGKATAKGFLLLLVVYTTRGQDCSSPCACPPDPAPCPIGTSLVLDGCGCCKVCARQAGEPCSLLEPCDHHKELYCDYSILSDTDTGVCIGESGLALTTAGEQKEPIVFFKGASNHELKKIRTSQGCTGLCCKIISIYPDMLQTCGKKMNPWTDETLTQACRIWGIGVPGFRNLYREVPAYGPEPESPRDNCIVQTTEWSECSQTCGMGISTRVTNDNEQCQLEKQSRVCMIRPCDVAQEEGIKKGKKCIRTPKTPKPMRFELSGCTSTRAYRPKFCGVCTDGRCCTPHTTTTAEVEFRCPEGDSFRKKMMFVKTCSCHHDCPRDNDIFLSTHRRRMIGDYDI</sequence>
<dbReference type="GeneTree" id="ENSGT00940000155019"/>
<comment type="subcellular location">
    <subcellularLocation>
        <location evidence="2">Cell junction</location>
        <location evidence="2">Gap junction</location>
    </subcellularLocation>
    <subcellularLocation>
        <location evidence="1">Cytoplasm</location>
    </subcellularLocation>
    <subcellularLocation>
        <location evidence="3">Secreted</location>
    </subcellularLocation>
</comment>
<keyword evidence="21" id="KW-1185">Reference proteome</keyword>
<feature type="domain" description="IGFBP N-terminal" evidence="19">
    <location>
        <begin position="20"/>
        <end position="92"/>
    </location>
</feature>
<evidence type="ECO:0000259" key="18">
    <source>
        <dbReference type="PROSITE" id="PS01225"/>
    </source>
</evidence>
<evidence type="ECO:0000259" key="19">
    <source>
        <dbReference type="PROSITE" id="PS51323"/>
    </source>
</evidence>
<proteinExistence type="inferred from homology"/>
<keyword evidence="10" id="KW-0339">Growth factor</keyword>
<evidence type="ECO:0000313" key="20">
    <source>
        <dbReference type="Ensembl" id="ENSLOCP00000004894.1"/>
    </source>
</evidence>
<dbReference type="Gene3D" id="2.20.100.10">
    <property type="entry name" value="Thrombospondin type-1 (TSP1) repeat"/>
    <property type="match status" value="1"/>
</dbReference>
<dbReference type="HOGENOM" id="CLU_063247_1_0_1"/>
<feature type="chain" id="PRO_5004865718" description="CCN family member 3" evidence="17">
    <location>
        <begin position="22"/>
        <end position="343"/>
    </location>
</feature>
<dbReference type="PROSITE" id="PS50092">
    <property type="entry name" value="TSP1"/>
    <property type="match status" value="1"/>
</dbReference>
<evidence type="ECO:0000256" key="16">
    <source>
        <dbReference type="PROSITE-ProRule" id="PRU00039"/>
    </source>
</evidence>
<protein>
    <recommendedName>
        <fullName evidence="13">CCN family member 3</fullName>
    </recommendedName>
    <alternativeName>
        <fullName evidence="14">Cellular communication network factor 3</fullName>
    </alternativeName>
    <alternativeName>
        <fullName evidence="15">Protein NOV homolog</fullName>
    </alternativeName>
</protein>
<dbReference type="SMART" id="SM00121">
    <property type="entry name" value="IB"/>
    <property type="match status" value="1"/>
</dbReference>
<dbReference type="GO" id="GO:0007165">
    <property type="term" value="P:signal transduction"/>
    <property type="evidence" value="ECO:0000318"/>
    <property type="project" value="GO_Central"/>
</dbReference>
<dbReference type="SMART" id="SM00041">
    <property type="entry name" value="CT"/>
    <property type="match status" value="1"/>
</dbReference>
<dbReference type="GO" id="GO:0008083">
    <property type="term" value="F:growth factor activity"/>
    <property type="evidence" value="ECO:0007669"/>
    <property type="project" value="UniProtKB-KW"/>
</dbReference>
<dbReference type="SUPFAM" id="SSF57184">
    <property type="entry name" value="Growth factor receptor domain"/>
    <property type="match status" value="1"/>
</dbReference>
<evidence type="ECO:0000256" key="1">
    <source>
        <dbReference type="ARBA" id="ARBA00004496"/>
    </source>
</evidence>
<comment type="caution">
    <text evidence="16">Lacks conserved residue(s) required for the propagation of feature annotation.</text>
</comment>
<dbReference type="InterPro" id="IPR050941">
    <property type="entry name" value="CCN"/>
</dbReference>
<dbReference type="AlphaFoldDB" id="W5M935"/>
<feature type="signal peptide" evidence="17">
    <location>
        <begin position="1"/>
        <end position="21"/>
    </location>
</feature>
<keyword evidence="11" id="KW-1015">Disulfide bond</keyword>
<dbReference type="InterPro" id="IPR009030">
    <property type="entry name" value="Growth_fac_rcpt_cys_sf"/>
</dbReference>
<keyword evidence="7 17" id="KW-0732">Signal</keyword>
<keyword evidence="12" id="KW-0325">Glycoprotein</keyword>
<dbReference type="PROSITE" id="PS01185">
    <property type="entry name" value="CTCK_1"/>
    <property type="match status" value="1"/>
</dbReference>
<dbReference type="GO" id="GO:0031012">
    <property type="term" value="C:extracellular matrix"/>
    <property type="evidence" value="ECO:0000318"/>
    <property type="project" value="GO_Central"/>
</dbReference>
<evidence type="ECO:0000256" key="12">
    <source>
        <dbReference type="ARBA" id="ARBA00023180"/>
    </source>
</evidence>
<dbReference type="Ensembl" id="ENSLOCT00000004902.1">
    <property type="protein sequence ID" value="ENSLOCP00000004894.1"/>
    <property type="gene ID" value="ENSLOCG00000004097.1"/>
</dbReference>
<keyword evidence="5" id="KW-0963">Cytoplasm</keyword>
<dbReference type="GO" id="GO:0045597">
    <property type="term" value="P:positive regulation of cell differentiation"/>
    <property type="evidence" value="ECO:0000318"/>
    <property type="project" value="GO_Central"/>
</dbReference>
<evidence type="ECO:0000256" key="3">
    <source>
        <dbReference type="ARBA" id="ARBA00004613"/>
    </source>
</evidence>
<dbReference type="PANTHER" id="PTHR11348:SF23">
    <property type="entry name" value="CELLULAR COMMUNICATION NETWORK FACTOR 2B"/>
    <property type="match status" value="1"/>
</dbReference>
<evidence type="ECO:0000256" key="11">
    <source>
        <dbReference type="ARBA" id="ARBA00023157"/>
    </source>
</evidence>
<dbReference type="EMBL" id="AHAT01009558">
    <property type="status" value="NOT_ANNOTATED_CDS"/>
    <property type="molecule type" value="Genomic_DNA"/>
</dbReference>
<feature type="domain" description="CTCK" evidence="18">
    <location>
        <begin position="249"/>
        <end position="323"/>
    </location>
</feature>
<accession>W5M935</accession>
<dbReference type="GO" id="GO:0007155">
    <property type="term" value="P:cell adhesion"/>
    <property type="evidence" value="ECO:0000318"/>
    <property type="project" value="GO_Central"/>
</dbReference>
<keyword evidence="9" id="KW-0965">Cell junction</keyword>
<dbReference type="InterPro" id="IPR017891">
    <property type="entry name" value="Insulin_GF-bd_Cys-rich_CS"/>
</dbReference>
<dbReference type="InterPro" id="IPR036383">
    <property type="entry name" value="TSP1_rpt_sf"/>
</dbReference>
<dbReference type="FunFam" id="2.20.100.10:FF:000046">
    <property type="entry name" value="Cellular communication network factor 4"/>
    <property type="match status" value="1"/>
</dbReference>
<dbReference type="InterPro" id="IPR006208">
    <property type="entry name" value="Glyco_hormone_CN"/>
</dbReference>
<dbReference type="InterPro" id="IPR043973">
    <property type="entry name" value="TSP1_CCN"/>
</dbReference>
<dbReference type="eggNOG" id="ENOG502RXBC">
    <property type="taxonomic scope" value="Eukaryota"/>
</dbReference>
<evidence type="ECO:0000256" key="4">
    <source>
        <dbReference type="ARBA" id="ARBA00008125"/>
    </source>
</evidence>
<evidence type="ECO:0000256" key="9">
    <source>
        <dbReference type="ARBA" id="ARBA00022949"/>
    </source>
</evidence>
<dbReference type="PROSITE" id="PS01225">
    <property type="entry name" value="CTCK_2"/>
    <property type="match status" value="1"/>
</dbReference>
<dbReference type="Pfam" id="PF19035">
    <property type="entry name" value="TSP1_CCN"/>
    <property type="match status" value="1"/>
</dbReference>
<dbReference type="InterPro" id="IPR000884">
    <property type="entry name" value="TSP1_rpt"/>
</dbReference>
<dbReference type="Pfam" id="PF00007">
    <property type="entry name" value="Cys_knot"/>
    <property type="match status" value="1"/>
</dbReference>
<evidence type="ECO:0000256" key="8">
    <source>
        <dbReference type="ARBA" id="ARBA00022868"/>
    </source>
</evidence>
<dbReference type="Pfam" id="PF00219">
    <property type="entry name" value="IGFBP"/>
    <property type="match status" value="1"/>
</dbReference>
<evidence type="ECO:0000256" key="13">
    <source>
        <dbReference type="ARBA" id="ARBA00039944"/>
    </source>
</evidence>
<evidence type="ECO:0000256" key="10">
    <source>
        <dbReference type="ARBA" id="ARBA00023030"/>
    </source>
</evidence>
<dbReference type="Bgee" id="ENSLOCG00000004097">
    <property type="expression patterns" value="Expressed in bone element and 11 other cell types or tissues"/>
</dbReference>
<evidence type="ECO:0000256" key="6">
    <source>
        <dbReference type="ARBA" id="ARBA00022525"/>
    </source>
</evidence>
<comment type="similarity">
    <text evidence="4">Belongs to the CCN family.</text>
</comment>
<dbReference type="InterPro" id="IPR006207">
    <property type="entry name" value="Cys_knot_C"/>
</dbReference>
<evidence type="ECO:0000256" key="5">
    <source>
        <dbReference type="ARBA" id="ARBA00022490"/>
    </source>
</evidence>
<dbReference type="PANTHER" id="PTHR11348">
    <property type="entry name" value="CONNECTIVE TISSUE GROWTH FACTOR-RELATED"/>
    <property type="match status" value="1"/>
</dbReference>
<dbReference type="SMART" id="SM00209">
    <property type="entry name" value="TSP1"/>
    <property type="match status" value="1"/>
</dbReference>
<evidence type="ECO:0000256" key="14">
    <source>
        <dbReference type="ARBA" id="ARBA00042352"/>
    </source>
</evidence>